<comment type="caution">
    <text evidence="1">The sequence shown here is derived from an EMBL/GenBank/DDBJ whole genome shotgun (WGS) entry which is preliminary data.</text>
</comment>
<keyword evidence="2" id="KW-1185">Reference proteome</keyword>
<gene>
    <name evidence="1" type="ORF">DFQ07_2777</name>
</gene>
<proteinExistence type="predicted"/>
<dbReference type="EMBL" id="SNYH01000006">
    <property type="protein sequence ID" value="TDQ22759.1"/>
    <property type="molecule type" value="Genomic_DNA"/>
</dbReference>
<accession>A0A4R6TB19</accession>
<protein>
    <submittedName>
        <fullName evidence="1">Uncharacterized protein</fullName>
    </submittedName>
</protein>
<evidence type="ECO:0000313" key="2">
    <source>
        <dbReference type="Proteomes" id="UP000295390"/>
    </source>
</evidence>
<dbReference type="Proteomes" id="UP000295390">
    <property type="component" value="Unassembled WGS sequence"/>
</dbReference>
<sequence length="65" mass="7662">MTKNDLYAELYFIPYRDVRAATIKTVAENRKLPREVARWKRIIYPNEVKIIKESLGVEPDKKAIV</sequence>
<dbReference type="OrthoDB" id="1368412at2"/>
<dbReference type="RefSeq" id="WP_133537734.1">
    <property type="nucleotide sequence ID" value="NZ_SNYH01000006.1"/>
</dbReference>
<name>A0A4R6TB19_9FLAO</name>
<organism evidence="1 2">
    <name type="scientific">Tenacibaculum caenipelagi</name>
    <dbReference type="NCBI Taxonomy" id="1325435"/>
    <lineage>
        <taxon>Bacteria</taxon>
        <taxon>Pseudomonadati</taxon>
        <taxon>Bacteroidota</taxon>
        <taxon>Flavobacteriia</taxon>
        <taxon>Flavobacteriales</taxon>
        <taxon>Flavobacteriaceae</taxon>
        <taxon>Tenacibaculum</taxon>
    </lineage>
</organism>
<dbReference type="AlphaFoldDB" id="A0A4R6TB19"/>
<evidence type="ECO:0000313" key="1">
    <source>
        <dbReference type="EMBL" id="TDQ22759.1"/>
    </source>
</evidence>
<reference evidence="1 2" key="1">
    <citation type="submission" date="2019-03" db="EMBL/GenBank/DDBJ databases">
        <title>Genomic Encyclopedia of Type Strains, Phase III (KMG-III): the genomes of soil and plant-associated and newly described type strains.</title>
        <authorList>
            <person name="Whitman W."/>
        </authorList>
    </citation>
    <scope>NUCLEOTIDE SEQUENCE [LARGE SCALE GENOMIC DNA]</scope>
    <source>
        <strain evidence="1 2">CECT 8283</strain>
    </source>
</reference>